<dbReference type="EMBL" id="JAHLQT010019984">
    <property type="protein sequence ID" value="KAG7168599.1"/>
    <property type="molecule type" value="Genomic_DNA"/>
</dbReference>
<dbReference type="Proteomes" id="UP000747542">
    <property type="component" value="Unassembled WGS sequence"/>
</dbReference>
<proteinExistence type="predicted"/>
<keyword evidence="3" id="KW-1185">Reference proteome</keyword>
<evidence type="ECO:0000256" key="1">
    <source>
        <dbReference type="SAM" id="SignalP"/>
    </source>
</evidence>
<accession>A0A8J5K6V6</accession>
<reference evidence="2" key="1">
    <citation type="journal article" date="2021" name="Sci. Adv.">
        <title>The American lobster genome reveals insights on longevity, neural, and immune adaptations.</title>
        <authorList>
            <person name="Polinski J.M."/>
            <person name="Zimin A.V."/>
            <person name="Clark K.F."/>
            <person name="Kohn A.B."/>
            <person name="Sadowski N."/>
            <person name="Timp W."/>
            <person name="Ptitsyn A."/>
            <person name="Khanna P."/>
            <person name="Romanova D.Y."/>
            <person name="Williams P."/>
            <person name="Greenwood S.J."/>
            <person name="Moroz L.L."/>
            <person name="Walt D.R."/>
            <person name="Bodnar A.G."/>
        </authorList>
    </citation>
    <scope>NUCLEOTIDE SEQUENCE</scope>
    <source>
        <strain evidence="2">GMGI-L3</strain>
    </source>
</reference>
<name>A0A8J5K6V6_HOMAM</name>
<keyword evidence="1" id="KW-0732">Signal</keyword>
<evidence type="ECO:0000313" key="3">
    <source>
        <dbReference type="Proteomes" id="UP000747542"/>
    </source>
</evidence>
<dbReference type="AlphaFoldDB" id="A0A8J5K6V6"/>
<sequence length="101" mass="11891">MNRSWAVLLFTLVLVAVVSSPVQSRRLGSSVPEYCQFVRVDCNSYPFHECCGRRQAVPEFCNRTTISNEEDQSYSRLHRRDILDHSDFLSHRRFESLRRPE</sequence>
<evidence type="ECO:0000313" key="2">
    <source>
        <dbReference type="EMBL" id="KAG7168599.1"/>
    </source>
</evidence>
<organism evidence="2 3">
    <name type="scientific">Homarus americanus</name>
    <name type="common">American lobster</name>
    <dbReference type="NCBI Taxonomy" id="6706"/>
    <lineage>
        <taxon>Eukaryota</taxon>
        <taxon>Metazoa</taxon>
        <taxon>Ecdysozoa</taxon>
        <taxon>Arthropoda</taxon>
        <taxon>Crustacea</taxon>
        <taxon>Multicrustacea</taxon>
        <taxon>Malacostraca</taxon>
        <taxon>Eumalacostraca</taxon>
        <taxon>Eucarida</taxon>
        <taxon>Decapoda</taxon>
        <taxon>Pleocyemata</taxon>
        <taxon>Astacidea</taxon>
        <taxon>Nephropoidea</taxon>
        <taxon>Nephropidae</taxon>
        <taxon>Homarus</taxon>
    </lineage>
</organism>
<gene>
    <name evidence="2" type="ORF">Hamer_G021511</name>
</gene>
<protein>
    <submittedName>
        <fullName evidence="2">Uncharacterized protein</fullName>
    </submittedName>
</protein>
<feature type="chain" id="PRO_5035285973" evidence="1">
    <location>
        <begin position="25"/>
        <end position="101"/>
    </location>
</feature>
<comment type="caution">
    <text evidence="2">The sequence shown here is derived from an EMBL/GenBank/DDBJ whole genome shotgun (WGS) entry which is preliminary data.</text>
</comment>
<feature type="signal peptide" evidence="1">
    <location>
        <begin position="1"/>
        <end position="24"/>
    </location>
</feature>